<keyword evidence="2" id="KW-1185">Reference proteome</keyword>
<dbReference type="EMBL" id="OZ021735">
    <property type="protein sequence ID" value="CAK9309564.1"/>
    <property type="molecule type" value="Genomic_DNA"/>
</dbReference>
<name>A0ABP0XNT3_9ROSI</name>
<reference evidence="1 2" key="1">
    <citation type="submission" date="2024-03" db="EMBL/GenBank/DDBJ databases">
        <authorList>
            <person name="Gkanogiannis A."/>
            <person name="Becerra Lopez-Lavalle L."/>
        </authorList>
    </citation>
    <scope>NUCLEOTIDE SEQUENCE [LARGE SCALE GENOMIC DNA]</scope>
</reference>
<protein>
    <submittedName>
        <fullName evidence="1">Uncharacterized protein</fullName>
    </submittedName>
</protein>
<accession>A0ABP0XNT3</accession>
<dbReference type="Proteomes" id="UP001642487">
    <property type="component" value="Chromosome 1"/>
</dbReference>
<organism evidence="1 2">
    <name type="scientific">Citrullus colocynthis</name>
    <name type="common">colocynth</name>
    <dbReference type="NCBI Taxonomy" id="252529"/>
    <lineage>
        <taxon>Eukaryota</taxon>
        <taxon>Viridiplantae</taxon>
        <taxon>Streptophyta</taxon>
        <taxon>Embryophyta</taxon>
        <taxon>Tracheophyta</taxon>
        <taxon>Spermatophyta</taxon>
        <taxon>Magnoliopsida</taxon>
        <taxon>eudicotyledons</taxon>
        <taxon>Gunneridae</taxon>
        <taxon>Pentapetalae</taxon>
        <taxon>rosids</taxon>
        <taxon>fabids</taxon>
        <taxon>Cucurbitales</taxon>
        <taxon>Cucurbitaceae</taxon>
        <taxon>Benincaseae</taxon>
        <taxon>Citrullus</taxon>
    </lineage>
</organism>
<sequence length="113" mass="12665">MICSTFPTSPFIATGVAPLSNSFRCGTKLKFLGCGRWENNFIIVHTVPKTLPNAEEEYMSWPETQLDVGEHNPRASEDQSARFFDGSRLIDGDEVKDRGSVNEIEIRSEELKA</sequence>
<evidence type="ECO:0000313" key="1">
    <source>
        <dbReference type="EMBL" id="CAK9309564.1"/>
    </source>
</evidence>
<gene>
    <name evidence="1" type="ORF">CITCOLO1_LOCUS1147</name>
</gene>
<proteinExistence type="predicted"/>
<evidence type="ECO:0000313" key="2">
    <source>
        <dbReference type="Proteomes" id="UP001642487"/>
    </source>
</evidence>